<keyword evidence="12" id="KW-1185">Reference proteome</keyword>
<accession>A0ABD3VU14</accession>
<dbReference type="InterPro" id="IPR015510">
    <property type="entry name" value="PGRP"/>
</dbReference>
<comment type="similarity">
    <text evidence="1 6">Belongs to the N-acetylmuramoyl-L-alanine amidase 2 family.</text>
</comment>
<organism evidence="11 12">
    <name type="scientific">Sinanodonta woodiana</name>
    <name type="common">Chinese pond mussel</name>
    <name type="synonym">Anodonta woodiana</name>
    <dbReference type="NCBI Taxonomy" id="1069815"/>
    <lineage>
        <taxon>Eukaryota</taxon>
        <taxon>Metazoa</taxon>
        <taxon>Spiralia</taxon>
        <taxon>Lophotrochozoa</taxon>
        <taxon>Mollusca</taxon>
        <taxon>Bivalvia</taxon>
        <taxon>Autobranchia</taxon>
        <taxon>Heteroconchia</taxon>
        <taxon>Palaeoheterodonta</taxon>
        <taxon>Unionida</taxon>
        <taxon>Unionoidea</taxon>
        <taxon>Unionidae</taxon>
        <taxon>Unioninae</taxon>
        <taxon>Sinanodonta</taxon>
    </lineage>
</organism>
<protein>
    <recommendedName>
        <fullName evidence="6">Peptidoglycan-recognition protein</fullName>
    </recommendedName>
</protein>
<dbReference type="SMART" id="SM00701">
    <property type="entry name" value="PGRP"/>
    <property type="match status" value="1"/>
</dbReference>
<dbReference type="Gene3D" id="3.40.80.10">
    <property type="entry name" value="Peptidoglycan recognition protein-like"/>
    <property type="match status" value="1"/>
</dbReference>
<feature type="domain" description="Peptidoglycan recognition protein family" evidence="10">
    <location>
        <begin position="33"/>
        <end position="175"/>
    </location>
</feature>
<keyword evidence="2 6" id="KW-0399">Innate immunity</keyword>
<dbReference type="InterPro" id="IPR036505">
    <property type="entry name" value="Amidase/PGRP_sf"/>
</dbReference>
<dbReference type="AlphaFoldDB" id="A0ABD3VU14"/>
<feature type="domain" description="N-acetylmuramoyl-L-alanine amidase" evidence="9">
    <location>
        <begin position="44"/>
        <end position="182"/>
    </location>
</feature>
<dbReference type="InterPro" id="IPR002502">
    <property type="entry name" value="Amidase_domain"/>
</dbReference>
<sequence>MSGNAEDMSENAEDMSGRELWTGQAVQPSWKQVNMKTREEWRARDTRSSEYMATPVSIVFIHHTAMSRCHDHTSCCQELKTIQNFHMDDRGWDDIAYNFVIGENGYVYEARGWNRVGAHTAGWNNVAIGLSLLGDFSSVEPDPKALDAIRNLLELGVAEGKISANYKLYGHKDARNTTECPGQKLYDIITKWDHYDSSPPVCPN</sequence>
<name>A0ABD3VU14_SINWO</name>
<dbReference type="GO" id="GO:0045087">
    <property type="term" value="P:innate immune response"/>
    <property type="evidence" value="ECO:0007669"/>
    <property type="project" value="UniProtKB-KW"/>
</dbReference>
<dbReference type="InterPro" id="IPR017331">
    <property type="entry name" value="Peptidoglycan_recognition"/>
</dbReference>
<feature type="disulfide bond" evidence="7">
    <location>
        <begin position="69"/>
        <end position="75"/>
    </location>
</feature>
<keyword evidence="3" id="KW-0732">Signal</keyword>
<evidence type="ECO:0000256" key="1">
    <source>
        <dbReference type="ARBA" id="ARBA00007553"/>
    </source>
</evidence>
<dbReference type="Pfam" id="PF01510">
    <property type="entry name" value="Amidase_2"/>
    <property type="match status" value="1"/>
</dbReference>
<evidence type="ECO:0000256" key="6">
    <source>
        <dbReference type="PIRNR" id="PIRNR037945"/>
    </source>
</evidence>
<evidence type="ECO:0000256" key="4">
    <source>
        <dbReference type="ARBA" id="ARBA00022859"/>
    </source>
</evidence>
<dbReference type="CDD" id="cd06583">
    <property type="entry name" value="PGRP"/>
    <property type="match status" value="1"/>
</dbReference>
<dbReference type="PANTHER" id="PTHR11022:SF41">
    <property type="entry name" value="PEPTIDOGLYCAN-RECOGNITION PROTEIN LC-RELATED"/>
    <property type="match status" value="1"/>
</dbReference>
<evidence type="ECO:0000256" key="7">
    <source>
        <dbReference type="PIRSR" id="PIRSR037945-1"/>
    </source>
</evidence>
<evidence type="ECO:0000256" key="5">
    <source>
        <dbReference type="ARBA" id="ARBA00023157"/>
    </source>
</evidence>
<evidence type="ECO:0000259" key="10">
    <source>
        <dbReference type="SMART" id="SM00701"/>
    </source>
</evidence>
<evidence type="ECO:0000256" key="2">
    <source>
        <dbReference type="ARBA" id="ARBA00022588"/>
    </source>
</evidence>
<proteinExistence type="inferred from homology"/>
<feature type="region of interest" description="Disordered" evidence="8">
    <location>
        <begin position="1"/>
        <end position="21"/>
    </location>
</feature>
<evidence type="ECO:0000256" key="8">
    <source>
        <dbReference type="SAM" id="MobiDB-lite"/>
    </source>
</evidence>
<evidence type="ECO:0000313" key="11">
    <source>
        <dbReference type="EMBL" id="KAL3863992.1"/>
    </source>
</evidence>
<dbReference type="FunFam" id="3.40.80.10:FF:000001">
    <property type="entry name" value="Peptidoglycan recognition protein 1"/>
    <property type="match status" value="1"/>
</dbReference>
<evidence type="ECO:0000256" key="3">
    <source>
        <dbReference type="ARBA" id="ARBA00022729"/>
    </source>
</evidence>
<gene>
    <name evidence="11" type="ORF">ACJMK2_005708</name>
</gene>
<comment type="caution">
    <text evidence="11">The sequence shown here is derived from an EMBL/GenBank/DDBJ whole genome shotgun (WGS) entry which is preliminary data.</text>
</comment>
<dbReference type="PIRSF" id="PIRSF037945">
    <property type="entry name" value="PGRPs"/>
    <property type="match status" value="1"/>
</dbReference>
<keyword evidence="5" id="KW-1015">Disulfide bond</keyword>
<dbReference type="SMART" id="SM00644">
    <property type="entry name" value="Ami_2"/>
    <property type="match status" value="1"/>
</dbReference>
<dbReference type="EMBL" id="JBJQND010000010">
    <property type="protein sequence ID" value="KAL3863992.1"/>
    <property type="molecule type" value="Genomic_DNA"/>
</dbReference>
<dbReference type="PANTHER" id="PTHR11022">
    <property type="entry name" value="PEPTIDOGLYCAN RECOGNITION PROTEIN"/>
    <property type="match status" value="1"/>
</dbReference>
<dbReference type="InterPro" id="IPR006619">
    <property type="entry name" value="PGRP_domain_met/bac"/>
</dbReference>
<dbReference type="SUPFAM" id="SSF55846">
    <property type="entry name" value="N-acetylmuramoyl-L-alanine amidase-like"/>
    <property type="match status" value="1"/>
</dbReference>
<reference evidence="11 12" key="1">
    <citation type="submission" date="2024-11" db="EMBL/GenBank/DDBJ databases">
        <title>Chromosome-level genome assembly of the freshwater bivalve Anodonta woodiana.</title>
        <authorList>
            <person name="Chen X."/>
        </authorList>
    </citation>
    <scope>NUCLEOTIDE SEQUENCE [LARGE SCALE GENOMIC DNA]</scope>
    <source>
        <strain evidence="11">MN2024</strain>
        <tissue evidence="11">Gills</tissue>
    </source>
</reference>
<dbReference type="Proteomes" id="UP001634394">
    <property type="component" value="Unassembled WGS sequence"/>
</dbReference>
<evidence type="ECO:0000313" key="12">
    <source>
        <dbReference type="Proteomes" id="UP001634394"/>
    </source>
</evidence>
<keyword evidence="4 6" id="KW-0391">Immunity</keyword>
<evidence type="ECO:0000259" key="9">
    <source>
        <dbReference type="SMART" id="SM00644"/>
    </source>
</evidence>